<reference evidence="3" key="1">
    <citation type="journal article" date="2019" name="Int. J. Syst. Evol. Microbiol.">
        <title>The Global Catalogue of Microorganisms (GCM) 10K type strain sequencing project: providing services to taxonomists for standard genome sequencing and annotation.</title>
        <authorList>
            <consortium name="The Broad Institute Genomics Platform"/>
            <consortium name="The Broad Institute Genome Sequencing Center for Infectious Disease"/>
            <person name="Wu L."/>
            <person name="Ma J."/>
        </authorList>
    </citation>
    <scope>NUCLEOTIDE SEQUENCE [LARGE SCALE GENOMIC DNA]</scope>
    <source>
        <strain evidence="3">KCTC 42087</strain>
    </source>
</reference>
<dbReference type="Gene3D" id="1.10.260.40">
    <property type="entry name" value="lambda repressor-like DNA-binding domains"/>
    <property type="match status" value="1"/>
</dbReference>
<keyword evidence="3" id="KW-1185">Reference proteome</keyword>
<name>A0ABW0ZNI5_9ACTN</name>
<sequence>MTEPRRSPTLRRRRLSAELTALREGRSLTAVQVDKHLGWTPGKLARMERGVWQRPNPRDITDLLDLYEVTDERRRDYLLTLARQGRERGWWHPYREMLSESYTTYIGLEAEAATILNFEALMVPGLMQTEDYARTVVLNGPLEVTQEQVDSRIAVRKERQELLTRAHDPLRLWAILDEAVLRRQVGGPDVMRAQLQHLLDLAELAKVTVQVVPFTRGAHAGFGGPFVIVEFPEPLDPDAVYSENNAGELLLEDPEDVARFKLAFQRLGAAALSPGDSLAMIAAIKAET</sequence>
<organism evidence="2 3">
    <name type="scientific">Actinomadura rugatobispora</name>
    <dbReference type="NCBI Taxonomy" id="1994"/>
    <lineage>
        <taxon>Bacteria</taxon>
        <taxon>Bacillati</taxon>
        <taxon>Actinomycetota</taxon>
        <taxon>Actinomycetes</taxon>
        <taxon>Streptosporangiales</taxon>
        <taxon>Thermomonosporaceae</taxon>
        <taxon>Actinomadura</taxon>
    </lineage>
</organism>
<feature type="domain" description="DUF5753" evidence="1">
    <location>
        <begin position="103"/>
        <end position="282"/>
    </location>
</feature>
<accession>A0ABW0ZNI5</accession>
<dbReference type="Pfam" id="PF13560">
    <property type="entry name" value="HTH_31"/>
    <property type="match status" value="1"/>
</dbReference>
<dbReference type="InterPro" id="IPR001387">
    <property type="entry name" value="Cro/C1-type_HTH"/>
</dbReference>
<dbReference type="SUPFAM" id="SSF47413">
    <property type="entry name" value="lambda repressor-like DNA-binding domains"/>
    <property type="match status" value="1"/>
</dbReference>
<dbReference type="Proteomes" id="UP001596074">
    <property type="component" value="Unassembled WGS sequence"/>
</dbReference>
<proteinExistence type="predicted"/>
<dbReference type="Pfam" id="PF19054">
    <property type="entry name" value="DUF5753"/>
    <property type="match status" value="1"/>
</dbReference>
<dbReference type="InterPro" id="IPR010982">
    <property type="entry name" value="Lambda_DNA-bd_dom_sf"/>
</dbReference>
<dbReference type="InterPro" id="IPR043917">
    <property type="entry name" value="DUF5753"/>
</dbReference>
<comment type="caution">
    <text evidence="2">The sequence shown here is derived from an EMBL/GenBank/DDBJ whole genome shotgun (WGS) entry which is preliminary data.</text>
</comment>
<dbReference type="EMBL" id="JBHSON010000004">
    <property type="protein sequence ID" value="MFC5744866.1"/>
    <property type="molecule type" value="Genomic_DNA"/>
</dbReference>
<evidence type="ECO:0000259" key="1">
    <source>
        <dbReference type="Pfam" id="PF19054"/>
    </source>
</evidence>
<evidence type="ECO:0000313" key="2">
    <source>
        <dbReference type="EMBL" id="MFC5744866.1"/>
    </source>
</evidence>
<evidence type="ECO:0000313" key="3">
    <source>
        <dbReference type="Proteomes" id="UP001596074"/>
    </source>
</evidence>
<gene>
    <name evidence="2" type="ORF">ACFPZN_04475</name>
</gene>
<dbReference type="CDD" id="cd00093">
    <property type="entry name" value="HTH_XRE"/>
    <property type="match status" value="1"/>
</dbReference>
<dbReference type="RefSeq" id="WP_378280393.1">
    <property type="nucleotide sequence ID" value="NZ_JBHSON010000004.1"/>
</dbReference>
<protein>
    <submittedName>
        <fullName evidence="2">Helix-turn-helix domain-containing protein</fullName>
    </submittedName>
</protein>